<evidence type="ECO:0000256" key="3">
    <source>
        <dbReference type="ARBA" id="ARBA00022490"/>
    </source>
</evidence>
<proteinExistence type="predicted"/>
<evidence type="ECO:0000259" key="12">
    <source>
        <dbReference type="PROSITE" id="PS50110"/>
    </source>
</evidence>
<feature type="modified residue" description="4-aspartylphosphate" evidence="10">
    <location>
        <position position="59"/>
    </location>
</feature>
<dbReference type="PRINTS" id="PR00032">
    <property type="entry name" value="HTHARAC"/>
</dbReference>
<evidence type="ECO:0000256" key="7">
    <source>
        <dbReference type="ARBA" id="ARBA00023125"/>
    </source>
</evidence>
<evidence type="ECO:0000256" key="10">
    <source>
        <dbReference type="PROSITE-ProRule" id="PRU00169"/>
    </source>
</evidence>
<dbReference type="InterPro" id="IPR018060">
    <property type="entry name" value="HTH_AraC"/>
</dbReference>
<dbReference type="SUPFAM" id="SSF46689">
    <property type="entry name" value="Homeodomain-like"/>
    <property type="match status" value="2"/>
</dbReference>
<dbReference type="PATRIC" id="fig|742737.3.peg.4493"/>
<dbReference type="InterPro" id="IPR051552">
    <property type="entry name" value="HptR"/>
</dbReference>
<dbReference type="RefSeq" id="WP_006782495.1">
    <property type="nucleotide sequence ID" value="NZ_CP040506.1"/>
</dbReference>
<evidence type="ECO:0000256" key="2">
    <source>
        <dbReference type="ARBA" id="ARBA00018672"/>
    </source>
</evidence>
<dbReference type="AlphaFoldDB" id="G5ILX9"/>
<dbReference type="SMART" id="SM00342">
    <property type="entry name" value="HTH_ARAC"/>
    <property type="match status" value="1"/>
</dbReference>
<protein>
    <recommendedName>
        <fullName evidence="2">Stage 0 sporulation protein A homolog</fullName>
    </recommendedName>
</protein>
<dbReference type="PROSITE" id="PS00041">
    <property type="entry name" value="HTH_ARAC_FAMILY_1"/>
    <property type="match status" value="1"/>
</dbReference>
<evidence type="ECO:0000313" key="14">
    <source>
        <dbReference type="Proteomes" id="UP000005384"/>
    </source>
</evidence>
<evidence type="ECO:0000256" key="4">
    <source>
        <dbReference type="ARBA" id="ARBA00022553"/>
    </source>
</evidence>
<accession>G5ILX9</accession>
<feature type="domain" description="HTH araC/xylS-type" evidence="11">
    <location>
        <begin position="144"/>
        <end position="242"/>
    </location>
</feature>
<dbReference type="InterPro" id="IPR009057">
    <property type="entry name" value="Homeodomain-like_sf"/>
</dbReference>
<keyword evidence="6" id="KW-0805">Transcription regulation</keyword>
<evidence type="ECO:0000259" key="11">
    <source>
        <dbReference type="PROSITE" id="PS01124"/>
    </source>
</evidence>
<dbReference type="OrthoDB" id="324626at2"/>
<feature type="domain" description="Response regulatory" evidence="12">
    <location>
        <begin position="7"/>
        <end position="124"/>
    </location>
</feature>
<keyword evidence="3" id="KW-0963">Cytoplasm</keyword>
<dbReference type="CDD" id="cd17536">
    <property type="entry name" value="REC_YesN-like"/>
    <property type="match status" value="1"/>
</dbReference>
<sequence>MEQSSFRLLIADDEETILRGMEAYITKYTQCFHKIYCASDGQEALDMIFKYHPDVMLIDVQMPVKSGLDVMREACAVGLCPKTVILSGYDTFSYAQQAIRMGAVDYLLKPCRSSEILTKLESVAAPWMAEKVETPAGEGNLLVRTAMEYMMDHMSEDINLTMVAEKAGVSTAYLSTLFTQKVGCGFVDYLNKLRIDCACDYMHDGRLKVYEIAFKVGYHDEKYFSKVFKKITGQSPSTYRRNIGIGE</sequence>
<dbReference type="PANTHER" id="PTHR42713">
    <property type="entry name" value="HISTIDINE KINASE-RELATED"/>
    <property type="match status" value="1"/>
</dbReference>
<comment type="function">
    <text evidence="9">May play the central regulatory role in sporulation. It may be an element of the effector pathway responsible for the activation of sporulation genes in response to nutritional stress. Spo0A may act in concert with spo0H (a sigma factor) to control the expression of some genes that are critical to the sporulation process.</text>
</comment>
<comment type="subcellular location">
    <subcellularLocation>
        <location evidence="1">Cytoplasm</location>
    </subcellularLocation>
</comment>
<dbReference type="Pfam" id="PF00072">
    <property type="entry name" value="Response_reg"/>
    <property type="match status" value="1"/>
</dbReference>
<dbReference type="Pfam" id="PF12833">
    <property type="entry name" value="HTH_18"/>
    <property type="match status" value="1"/>
</dbReference>
<comment type="caution">
    <text evidence="13">The sequence shown here is derived from an EMBL/GenBank/DDBJ whole genome shotgun (WGS) entry which is preliminary data.</text>
</comment>
<evidence type="ECO:0000256" key="5">
    <source>
        <dbReference type="ARBA" id="ARBA00023012"/>
    </source>
</evidence>
<keyword evidence="5" id="KW-0902">Two-component regulatory system</keyword>
<dbReference type="InterPro" id="IPR018062">
    <property type="entry name" value="HTH_AraC-typ_CS"/>
</dbReference>
<dbReference type="InterPro" id="IPR001789">
    <property type="entry name" value="Sig_transdc_resp-reg_receiver"/>
</dbReference>
<evidence type="ECO:0000256" key="6">
    <source>
        <dbReference type="ARBA" id="ARBA00023015"/>
    </source>
</evidence>
<keyword evidence="8" id="KW-0804">Transcription</keyword>
<name>G5ILX9_9FIRM</name>
<dbReference type="GO" id="GO:0005737">
    <property type="term" value="C:cytoplasm"/>
    <property type="evidence" value="ECO:0007669"/>
    <property type="project" value="UniProtKB-SubCell"/>
</dbReference>
<evidence type="ECO:0000256" key="8">
    <source>
        <dbReference type="ARBA" id="ARBA00023163"/>
    </source>
</evidence>
<reference evidence="13 14" key="1">
    <citation type="submission" date="2011-08" db="EMBL/GenBank/DDBJ databases">
        <title>The Genome Sequence of Clostridium hathewayi WAL-18680.</title>
        <authorList>
            <consortium name="The Broad Institute Genome Sequencing Platform"/>
            <person name="Earl A."/>
            <person name="Ward D."/>
            <person name="Feldgarden M."/>
            <person name="Gevers D."/>
            <person name="Finegold S.M."/>
            <person name="Summanen P.H."/>
            <person name="Molitoris D.R."/>
            <person name="Song M."/>
            <person name="Daigneault M."/>
            <person name="Allen-Vercoe E."/>
            <person name="Young S.K."/>
            <person name="Zeng Q."/>
            <person name="Gargeya S."/>
            <person name="Fitzgerald M."/>
            <person name="Haas B."/>
            <person name="Abouelleil A."/>
            <person name="Alvarado L."/>
            <person name="Arachchi H.M."/>
            <person name="Berlin A."/>
            <person name="Brown A."/>
            <person name="Chapman S.B."/>
            <person name="Chen Z."/>
            <person name="Dunbar C."/>
            <person name="Freedman E."/>
            <person name="Gearin G."/>
            <person name="Gellesch M."/>
            <person name="Goldberg J."/>
            <person name="Griggs A."/>
            <person name="Gujja S."/>
            <person name="Heiman D."/>
            <person name="Howarth C."/>
            <person name="Larson L."/>
            <person name="Lui A."/>
            <person name="MacDonald P.J.P."/>
            <person name="Montmayeur A."/>
            <person name="Murphy C."/>
            <person name="Neiman D."/>
            <person name="Pearson M."/>
            <person name="Priest M."/>
            <person name="Roberts A."/>
            <person name="Saif S."/>
            <person name="Shea T."/>
            <person name="Shenoy N."/>
            <person name="Sisk P."/>
            <person name="Stolte C."/>
            <person name="Sykes S."/>
            <person name="Wortman J."/>
            <person name="Nusbaum C."/>
            <person name="Birren B."/>
        </authorList>
    </citation>
    <scope>NUCLEOTIDE SEQUENCE [LARGE SCALE GENOMIC DNA]</scope>
    <source>
        <strain evidence="13 14">WAL-18680</strain>
    </source>
</reference>
<dbReference type="SMART" id="SM00448">
    <property type="entry name" value="REC"/>
    <property type="match status" value="1"/>
</dbReference>
<dbReference type="Gene3D" id="1.10.10.60">
    <property type="entry name" value="Homeodomain-like"/>
    <property type="match status" value="2"/>
</dbReference>
<dbReference type="GO" id="GO:0003700">
    <property type="term" value="F:DNA-binding transcription factor activity"/>
    <property type="evidence" value="ECO:0007669"/>
    <property type="project" value="InterPro"/>
</dbReference>
<dbReference type="Proteomes" id="UP000005384">
    <property type="component" value="Unassembled WGS sequence"/>
</dbReference>
<keyword evidence="4 10" id="KW-0597">Phosphoprotein</keyword>
<evidence type="ECO:0000313" key="13">
    <source>
        <dbReference type="EMBL" id="EHI57398.1"/>
    </source>
</evidence>
<dbReference type="GO" id="GO:0043565">
    <property type="term" value="F:sequence-specific DNA binding"/>
    <property type="evidence" value="ECO:0007669"/>
    <property type="project" value="InterPro"/>
</dbReference>
<evidence type="ECO:0000256" key="1">
    <source>
        <dbReference type="ARBA" id="ARBA00004496"/>
    </source>
</evidence>
<gene>
    <name evidence="13" type="ORF">HMPREF9473_04507</name>
</gene>
<dbReference type="PROSITE" id="PS01124">
    <property type="entry name" value="HTH_ARAC_FAMILY_2"/>
    <property type="match status" value="1"/>
</dbReference>
<organism evidence="13 14">
    <name type="scientific">Hungatella hathewayi WAL-18680</name>
    <dbReference type="NCBI Taxonomy" id="742737"/>
    <lineage>
        <taxon>Bacteria</taxon>
        <taxon>Bacillati</taxon>
        <taxon>Bacillota</taxon>
        <taxon>Clostridia</taxon>
        <taxon>Lachnospirales</taxon>
        <taxon>Lachnospiraceae</taxon>
        <taxon>Hungatella</taxon>
    </lineage>
</organism>
<dbReference type="InterPro" id="IPR020449">
    <property type="entry name" value="Tscrpt_reg_AraC-type_HTH"/>
</dbReference>
<dbReference type="InterPro" id="IPR011006">
    <property type="entry name" value="CheY-like_superfamily"/>
</dbReference>
<dbReference type="GO" id="GO:0000160">
    <property type="term" value="P:phosphorelay signal transduction system"/>
    <property type="evidence" value="ECO:0007669"/>
    <property type="project" value="UniProtKB-KW"/>
</dbReference>
<dbReference type="PROSITE" id="PS50110">
    <property type="entry name" value="RESPONSE_REGULATORY"/>
    <property type="match status" value="1"/>
</dbReference>
<dbReference type="SUPFAM" id="SSF52172">
    <property type="entry name" value="CheY-like"/>
    <property type="match status" value="1"/>
</dbReference>
<evidence type="ECO:0000256" key="9">
    <source>
        <dbReference type="ARBA" id="ARBA00024867"/>
    </source>
</evidence>
<keyword evidence="7" id="KW-0238">DNA-binding</keyword>
<dbReference type="Gene3D" id="3.40.50.2300">
    <property type="match status" value="1"/>
</dbReference>
<keyword evidence="14" id="KW-1185">Reference proteome</keyword>
<dbReference type="HOGENOM" id="CLU_000445_5_1_9"/>
<dbReference type="EMBL" id="ADLN01000120">
    <property type="protein sequence ID" value="EHI57398.1"/>
    <property type="molecule type" value="Genomic_DNA"/>
</dbReference>
<dbReference type="PANTHER" id="PTHR42713:SF3">
    <property type="entry name" value="TRANSCRIPTIONAL REGULATORY PROTEIN HPTR"/>
    <property type="match status" value="1"/>
</dbReference>